<dbReference type="KEGG" id="pht:BLM14_19850"/>
<keyword evidence="2" id="KW-0413">Isomerase</keyword>
<name>A0A2N9VV84_9HYPH</name>
<feature type="domain" description="SnoaL-like" evidence="1">
    <location>
        <begin position="1"/>
        <end position="117"/>
    </location>
</feature>
<organism evidence="2 3">
    <name type="scientific">Phyllobacterium zundukense</name>
    <dbReference type="NCBI Taxonomy" id="1867719"/>
    <lineage>
        <taxon>Bacteria</taxon>
        <taxon>Pseudomonadati</taxon>
        <taxon>Pseudomonadota</taxon>
        <taxon>Alphaproteobacteria</taxon>
        <taxon>Hyphomicrobiales</taxon>
        <taxon>Phyllobacteriaceae</taxon>
        <taxon>Phyllobacterium</taxon>
    </lineage>
</organism>
<keyword evidence="3" id="KW-1185">Reference proteome</keyword>
<accession>A0A2N9VV84</accession>
<sequence>MTTLELAKDFTNLLKTNDHEGAAAKYNSDDIVSYEAMDGPMAVCRGKDTVKQKGDWWQENHEVHGALIEGPYVNGDQFVVRFTMDVTPKATGQRMSMDEVGIYTVKNGKIVEERFCYLEG</sequence>
<dbReference type="SUPFAM" id="SSF54427">
    <property type="entry name" value="NTF2-like"/>
    <property type="match status" value="1"/>
</dbReference>
<evidence type="ECO:0000313" key="2">
    <source>
        <dbReference type="EMBL" id="PIO43402.1"/>
    </source>
</evidence>
<protein>
    <submittedName>
        <fullName evidence="2">Ketosteroid isomerase</fullName>
    </submittedName>
</protein>
<evidence type="ECO:0000259" key="1">
    <source>
        <dbReference type="Pfam" id="PF20409"/>
    </source>
</evidence>
<gene>
    <name evidence="2" type="ORF">B5P45_17970</name>
</gene>
<dbReference type="RefSeq" id="WP_100001670.1">
    <property type="nucleotide sequence ID" value="NZ_CP017941.1"/>
</dbReference>
<dbReference type="InterPro" id="IPR032710">
    <property type="entry name" value="NTF2-like_dom_sf"/>
</dbReference>
<dbReference type="InterPro" id="IPR046860">
    <property type="entry name" value="SnoaL_5"/>
</dbReference>
<proteinExistence type="predicted"/>
<comment type="caution">
    <text evidence="2">The sequence shown here is derived from an EMBL/GenBank/DDBJ whole genome shotgun (WGS) entry which is preliminary data.</text>
</comment>
<dbReference type="GO" id="GO:0016853">
    <property type="term" value="F:isomerase activity"/>
    <property type="evidence" value="ECO:0007669"/>
    <property type="project" value="UniProtKB-KW"/>
</dbReference>
<dbReference type="AlphaFoldDB" id="A0A2N9VV84"/>
<dbReference type="OrthoDB" id="336094at2"/>
<dbReference type="Proteomes" id="UP000232163">
    <property type="component" value="Unassembled WGS sequence"/>
</dbReference>
<evidence type="ECO:0000313" key="3">
    <source>
        <dbReference type="Proteomes" id="UP000232163"/>
    </source>
</evidence>
<dbReference type="EMBL" id="MZMT01000040">
    <property type="protein sequence ID" value="PIO43402.1"/>
    <property type="molecule type" value="Genomic_DNA"/>
</dbReference>
<dbReference type="Gene3D" id="3.10.450.50">
    <property type="match status" value="1"/>
</dbReference>
<reference evidence="3" key="1">
    <citation type="journal article" date="2017" name="Int J Environ Stud">
        <title>Does the Miocene-Pliocene relict legume Oxytropis triphylla form nitrogen-fixing nodules with a combination of bacterial strains?</title>
        <authorList>
            <person name="Safronova V."/>
            <person name="Belimov A."/>
            <person name="Sazanova A."/>
            <person name="Kuznetsova I."/>
            <person name="Popova J."/>
            <person name="Andronov E."/>
            <person name="Verkhozina A."/>
            <person name="Tikhonovich I."/>
        </authorList>
    </citation>
    <scope>NUCLEOTIDE SEQUENCE [LARGE SCALE GENOMIC DNA]</scope>
    <source>
        <strain evidence="3">Tri-38</strain>
    </source>
</reference>
<dbReference type="Pfam" id="PF20409">
    <property type="entry name" value="SnoaL_5"/>
    <property type="match status" value="1"/>
</dbReference>